<dbReference type="HOGENOM" id="CLU_2067042_0_0_1"/>
<dbReference type="Proteomes" id="UP000054018">
    <property type="component" value="Unassembled WGS sequence"/>
</dbReference>
<reference evidence="1 2" key="1">
    <citation type="submission" date="2014-04" db="EMBL/GenBank/DDBJ databases">
        <authorList>
            <consortium name="DOE Joint Genome Institute"/>
            <person name="Kuo A."/>
            <person name="Kohler A."/>
            <person name="Costa M.D."/>
            <person name="Nagy L.G."/>
            <person name="Floudas D."/>
            <person name="Copeland A."/>
            <person name="Barry K.W."/>
            <person name="Cichocki N."/>
            <person name="Veneault-Fourrey C."/>
            <person name="LaButti K."/>
            <person name="Lindquist E.A."/>
            <person name="Lipzen A."/>
            <person name="Lundell T."/>
            <person name="Morin E."/>
            <person name="Murat C."/>
            <person name="Sun H."/>
            <person name="Tunlid A."/>
            <person name="Henrissat B."/>
            <person name="Grigoriev I.V."/>
            <person name="Hibbett D.S."/>
            <person name="Martin F."/>
            <person name="Nordberg H.P."/>
            <person name="Cantor M.N."/>
            <person name="Hua S.X."/>
        </authorList>
    </citation>
    <scope>NUCLEOTIDE SEQUENCE [LARGE SCALE GENOMIC DNA]</scope>
    <source>
        <strain evidence="1 2">441</strain>
    </source>
</reference>
<reference evidence="2" key="2">
    <citation type="submission" date="2015-01" db="EMBL/GenBank/DDBJ databases">
        <title>Evolutionary Origins and Diversification of the Mycorrhizal Mutualists.</title>
        <authorList>
            <consortium name="DOE Joint Genome Institute"/>
            <consortium name="Mycorrhizal Genomics Consortium"/>
            <person name="Kohler A."/>
            <person name="Kuo A."/>
            <person name="Nagy L.G."/>
            <person name="Floudas D."/>
            <person name="Copeland A."/>
            <person name="Barry K.W."/>
            <person name="Cichocki N."/>
            <person name="Veneault-Fourrey C."/>
            <person name="LaButti K."/>
            <person name="Lindquist E.A."/>
            <person name="Lipzen A."/>
            <person name="Lundell T."/>
            <person name="Morin E."/>
            <person name="Murat C."/>
            <person name="Riley R."/>
            <person name="Ohm R."/>
            <person name="Sun H."/>
            <person name="Tunlid A."/>
            <person name="Henrissat B."/>
            <person name="Grigoriev I.V."/>
            <person name="Hibbett D.S."/>
            <person name="Martin F."/>
        </authorList>
    </citation>
    <scope>NUCLEOTIDE SEQUENCE [LARGE SCALE GENOMIC DNA]</scope>
    <source>
        <strain evidence="2">441</strain>
    </source>
</reference>
<keyword evidence="2" id="KW-1185">Reference proteome</keyword>
<feature type="non-terminal residue" evidence="1">
    <location>
        <position position="1"/>
    </location>
</feature>
<name>A0A0C9Z8M1_9AGAM</name>
<sequence length="119" mass="12860">MVSGSPRGTYVPASFIRVSSFIFKPKIPSNERSGMIVKQIMHVERGTLTVGEPQYDKGPASPTLGSLTSPCAEPFLVAIFGRSNAYLRNVRSRFGSFDIFPRFEHISSAPASFGVASCG</sequence>
<evidence type="ECO:0000313" key="1">
    <source>
        <dbReference type="EMBL" id="KIK25656.1"/>
    </source>
</evidence>
<organism evidence="1 2">
    <name type="scientific">Pisolithus microcarpus 441</name>
    <dbReference type="NCBI Taxonomy" id="765257"/>
    <lineage>
        <taxon>Eukaryota</taxon>
        <taxon>Fungi</taxon>
        <taxon>Dikarya</taxon>
        <taxon>Basidiomycota</taxon>
        <taxon>Agaricomycotina</taxon>
        <taxon>Agaricomycetes</taxon>
        <taxon>Agaricomycetidae</taxon>
        <taxon>Boletales</taxon>
        <taxon>Sclerodermatineae</taxon>
        <taxon>Pisolithaceae</taxon>
        <taxon>Pisolithus</taxon>
    </lineage>
</organism>
<gene>
    <name evidence="1" type="ORF">PISMIDRAFT_676941</name>
</gene>
<dbReference type="EMBL" id="KN833706">
    <property type="protein sequence ID" value="KIK25656.1"/>
    <property type="molecule type" value="Genomic_DNA"/>
</dbReference>
<evidence type="ECO:0000313" key="2">
    <source>
        <dbReference type="Proteomes" id="UP000054018"/>
    </source>
</evidence>
<dbReference type="AlphaFoldDB" id="A0A0C9Z8M1"/>
<proteinExistence type="predicted"/>
<protein>
    <submittedName>
        <fullName evidence="1">Uncharacterized protein</fullName>
    </submittedName>
</protein>
<accession>A0A0C9Z8M1</accession>
<feature type="non-terminal residue" evidence="1">
    <location>
        <position position="119"/>
    </location>
</feature>